<organism evidence="15">
    <name type="scientific">Dichomitus squalens</name>
    <dbReference type="NCBI Taxonomy" id="114155"/>
    <lineage>
        <taxon>Eukaryota</taxon>
        <taxon>Fungi</taxon>
        <taxon>Dikarya</taxon>
        <taxon>Basidiomycota</taxon>
        <taxon>Agaricomycotina</taxon>
        <taxon>Agaricomycetes</taxon>
        <taxon>Polyporales</taxon>
        <taxon>Polyporaceae</taxon>
        <taxon>Dichomitus</taxon>
    </lineage>
</organism>
<evidence type="ECO:0000256" key="12">
    <source>
        <dbReference type="ARBA" id="ARBA00023136"/>
    </source>
</evidence>
<dbReference type="PROSITE" id="PS00086">
    <property type="entry name" value="CYTOCHROME_P450"/>
    <property type="match status" value="1"/>
</dbReference>
<evidence type="ECO:0000256" key="4">
    <source>
        <dbReference type="ARBA" id="ARBA00010617"/>
    </source>
</evidence>
<dbReference type="EMBL" id="ML143435">
    <property type="protein sequence ID" value="TBU27160.1"/>
    <property type="molecule type" value="Genomic_DNA"/>
</dbReference>
<comment type="cofactor">
    <cofactor evidence="1 13">
        <name>heme</name>
        <dbReference type="ChEBI" id="CHEBI:30413"/>
    </cofactor>
</comment>
<keyword evidence="6" id="KW-0812">Transmembrane</keyword>
<keyword evidence="10 13" id="KW-0408">Iron</keyword>
<dbReference type="Pfam" id="PF00067">
    <property type="entry name" value="p450"/>
    <property type="match status" value="1"/>
</dbReference>
<evidence type="ECO:0000256" key="10">
    <source>
        <dbReference type="ARBA" id="ARBA00023004"/>
    </source>
</evidence>
<dbReference type="Proteomes" id="UP000292957">
    <property type="component" value="Unassembled WGS sequence"/>
</dbReference>
<keyword evidence="7 13" id="KW-0479">Metal-binding</keyword>
<evidence type="ECO:0000256" key="13">
    <source>
        <dbReference type="PIRSR" id="PIRSR602401-1"/>
    </source>
</evidence>
<evidence type="ECO:0000313" key="15">
    <source>
        <dbReference type="EMBL" id="TBU27160.1"/>
    </source>
</evidence>
<evidence type="ECO:0000256" key="1">
    <source>
        <dbReference type="ARBA" id="ARBA00001971"/>
    </source>
</evidence>
<gene>
    <name evidence="15" type="ORF">BD311DRAFT_807870</name>
</gene>
<evidence type="ECO:0000256" key="7">
    <source>
        <dbReference type="ARBA" id="ARBA00022723"/>
    </source>
</evidence>
<dbReference type="PRINTS" id="PR00385">
    <property type="entry name" value="P450"/>
</dbReference>
<keyword evidence="11 14" id="KW-0503">Monooxygenase</keyword>
<dbReference type="InterPro" id="IPR002401">
    <property type="entry name" value="Cyt_P450_E_grp-I"/>
</dbReference>
<comment type="pathway">
    <text evidence="3">Secondary metabolite biosynthesis.</text>
</comment>
<comment type="subcellular location">
    <subcellularLocation>
        <location evidence="2">Membrane</location>
        <topology evidence="2">Single-pass membrane protein</topology>
    </subcellularLocation>
</comment>
<dbReference type="GO" id="GO:0016020">
    <property type="term" value="C:membrane"/>
    <property type="evidence" value="ECO:0007669"/>
    <property type="project" value="UniProtKB-SubCell"/>
</dbReference>
<evidence type="ECO:0000256" key="14">
    <source>
        <dbReference type="RuleBase" id="RU000461"/>
    </source>
</evidence>
<dbReference type="PRINTS" id="PR00463">
    <property type="entry name" value="EP450I"/>
</dbReference>
<dbReference type="InterPro" id="IPR036396">
    <property type="entry name" value="Cyt_P450_sf"/>
</dbReference>
<reference evidence="15" key="1">
    <citation type="submission" date="2019-01" db="EMBL/GenBank/DDBJ databases">
        <title>Draft genome sequences of three monokaryotic isolates of the white-rot basidiomycete fungus Dichomitus squalens.</title>
        <authorList>
            <consortium name="DOE Joint Genome Institute"/>
            <person name="Lopez S.C."/>
            <person name="Andreopoulos B."/>
            <person name="Pangilinan J."/>
            <person name="Lipzen A."/>
            <person name="Riley R."/>
            <person name="Ahrendt S."/>
            <person name="Ng V."/>
            <person name="Barry K."/>
            <person name="Daum C."/>
            <person name="Grigoriev I.V."/>
            <person name="Hilden K.S."/>
            <person name="Makela M.R."/>
            <person name="de Vries R.P."/>
        </authorList>
    </citation>
    <scope>NUCLEOTIDE SEQUENCE [LARGE SCALE GENOMIC DNA]</scope>
    <source>
        <strain evidence="15">OM18370.1</strain>
    </source>
</reference>
<sequence length="497" mass="56094">MASLSPFSPTIAACAFFALLVAHYIRATSSWRARSRGRPLPPGPRPLPIVGNLFDIPKSTPWAGYRDLCAKYGDIIFFRTLGQAMVILGTPRAVFQLLEKRSANYSDRPQSPMFDLIGWEWDFGFMAYGQTWRKHRRLFWQHFHPGVISKYHGIQVDVSHRFLSKLYTSPERLEEHIRHAFAASVLKTVYGVDVAEQGDKIIEVINAAMEGVAEGLTPGAFLVEYFPFLRHIPEWLPGAGFQKKLRRWRDASHEMVDIPFAQAKAAMKRCDPTPSIVGTILGNLAHLEDSAATEEEHLARNVAAISYAGGADTTISTFQTFFLAMSLHPEVVEKAQTELMTVVGPNRLPDHSDRSDLPYVNAIVKECLRWQNAVPLCIPHAVLEDDEYDGYFIPAGTVVFPNSWQVAILHDPEMYPQPERFFPERFLKEGKLDQDIRDPATVAFGFGRRICPGRYFAEAALFIQIARVLHVFDIGRPLDKHGEVIYIEPKMKDGILS</sequence>
<dbReference type="GO" id="GO:0004497">
    <property type="term" value="F:monooxygenase activity"/>
    <property type="evidence" value="ECO:0007669"/>
    <property type="project" value="UniProtKB-KW"/>
</dbReference>
<dbReference type="InterPro" id="IPR050364">
    <property type="entry name" value="Cytochrome_P450_fung"/>
</dbReference>
<evidence type="ECO:0000256" key="6">
    <source>
        <dbReference type="ARBA" id="ARBA00022692"/>
    </source>
</evidence>
<evidence type="ECO:0000256" key="9">
    <source>
        <dbReference type="ARBA" id="ARBA00023002"/>
    </source>
</evidence>
<dbReference type="OrthoDB" id="2789670at2759"/>
<protein>
    <submittedName>
        <fullName evidence="15">Cytochrome P450</fullName>
    </submittedName>
</protein>
<dbReference type="CDD" id="cd11065">
    <property type="entry name" value="CYP64-like"/>
    <property type="match status" value="1"/>
</dbReference>
<dbReference type="InterPro" id="IPR001128">
    <property type="entry name" value="Cyt_P450"/>
</dbReference>
<evidence type="ECO:0000256" key="5">
    <source>
        <dbReference type="ARBA" id="ARBA00022617"/>
    </source>
</evidence>
<dbReference type="GO" id="GO:0005506">
    <property type="term" value="F:iron ion binding"/>
    <property type="evidence" value="ECO:0007669"/>
    <property type="project" value="InterPro"/>
</dbReference>
<keyword evidence="5 13" id="KW-0349">Heme</keyword>
<accession>A0A4Q9MI37</accession>
<keyword evidence="12" id="KW-0472">Membrane</keyword>
<evidence type="ECO:0000256" key="8">
    <source>
        <dbReference type="ARBA" id="ARBA00022989"/>
    </source>
</evidence>
<evidence type="ECO:0000256" key="3">
    <source>
        <dbReference type="ARBA" id="ARBA00005179"/>
    </source>
</evidence>
<proteinExistence type="inferred from homology"/>
<dbReference type="PANTHER" id="PTHR46300:SF7">
    <property type="entry name" value="P450, PUTATIVE (EUROFUNG)-RELATED"/>
    <property type="match status" value="1"/>
</dbReference>
<dbReference type="SUPFAM" id="SSF48264">
    <property type="entry name" value="Cytochrome P450"/>
    <property type="match status" value="1"/>
</dbReference>
<dbReference type="GO" id="GO:0020037">
    <property type="term" value="F:heme binding"/>
    <property type="evidence" value="ECO:0007669"/>
    <property type="project" value="InterPro"/>
</dbReference>
<dbReference type="PANTHER" id="PTHR46300">
    <property type="entry name" value="P450, PUTATIVE (EUROFUNG)-RELATED-RELATED"/>
    <property type="match status" value="1"/>
</dbReference>
<comment type="similarity">
    <text evidence="4 14">Belongs to the cytochrome P450 family.</text>
</comment>
<dbReference type="Gene3D" id="1.10.630.10">
    <property type="entry name" value="Cytochrome P450"/>
    <property type="match status" value="1"/>
</dbReference>
<name>A0A4Q9MI37_9APHY</name>
<evidence type="ECO:0000256" key="11">
    <source>
        <dbReference type="ARBA" id="ARBA00023033"/>
    </source>
</evidence>
<evidence type="ECO:0000256" key="2">
    <source>
        <dbReference type="ARBA" id="ARBA00004167"/>
    </source>
</evidence>
<feature type="binding site" description="axial binding residue" evidence="13">
    <location>
        <position position="451"/>
    </location>
    <ligand>
        <name>heme</name>
        <dbReference type="ChEBI" id="CHEBI:30413"/>
    </ligand>
    <ligandPart>
        <name>Fe</name>
        <dbReference type="ChEBI" id="CHEBI:18248"/>
    </ligandPart>
</feature>
<dbReference type="AlphaFoldDB" id="A0A4Q9MI37"/>
<keyword evidence="9 14" id="KW-0560">Oxidoreductase</keyword>
<dbReference type="InterPro" id="IPR017972">
    <property type="entry name" value="Cyt_P450_CS"/>
</dbReference>
<keyword evidence="8" id="KW-1133">Transmembrane helix</keyword>
<dbReference type="GO" id="GO:0016705">
    <property type="term" value="F:oxidoreductase activity, acting on paired donors, with incorporation or reduction of molecular oxygen"/>
    <property type="evidence" value="ECO:0007669"/>
    <property type="project" value="InterPro"/>
</dbReference>